<dbReference type="PANTHER" id="PTHR38035:SF1">
    <property type="entry name" value="ANCILLARY SECYEG TRANSLOCON SUBUNIT"/>
    <property type="match status" value="1"/>
</dbReference>
<keyword evidence="5 8" id="KW-1133">Transmembrane helix</keyword>
<keyword evidence="11" id="KW-1185">Reference proteome</keyword>
<dbReference type="EMBL" id="BMLK01000013">
    <property type="protein sequence ID" value="GGN53792.1"/>
    <property type="molecule type" value="Genomic_DNA"/>
</dbReference>
<name>A0ABQ2JV65_9SPHN</name>
<dbReference type="RefSeq" id="WP_188820574.1">
    <property type="nucleotide sequence ID" value="NZ_BMLK01000013.1"/>
</dbReference>
<comment type="caution">
    <text evidence="10">The sequence shown here is derived from an EMBL/GenBank/DDBJ whole genome shotgun (WGS) entry which is preliminary data.</text>
</comment>
<evidence type="ECO:0000313" key="10">
    <source>
        <dbReference type="EMBL" id="GGN53792.1"/>
    </source>
</evidence>
<evidence type="ECO:0000256" key="1">
    <source>
        <dbReference type="ARBA" id="ARBA00004167"/>
    </source>
</evidence>
<keyword evidence="4 8" id="KW-0812">Transmembrane</keyword>
<dbReference type="Proteomes" id="UP000605099">
    <property type="component" value="Unassembled WGS sequence"/>
</dbReference>
<sequence length="266" mass="28653">MALPPDKNSKSEEKKAAQLAAQQDVFLREVDDALRQDQVESFMSSYGKPLIALIVLGLAAFGGWLYWEHRQTKELESRTETFVQALDSVQASNLDDAKAKLEPIAAAGSDGEATASRLMLAAIALEQDKKADALKIYKQVAADEKAPKPLRDLATIREVAANFDAMKPQDVVDRLKPMAAPGNPWFGVAGELVGMAYLKQDKKDQAGALFAAIAKEEGVNDALRSRARQLAAVLGQDAVDDVVDDKGEPLDKPIGKIVNAVEPAGE</sequence>
<keyword evidence="7" id="KW-0143">Chaperone</keyword>
<protein>
    <recommendedName>
        <fullName evidence="9">Ancillary SecYEG translocon subunit/Cell division coordinator CpoB TPR domain-containing protein</fullName>
    </recommendedName>
</protein>
<proteinExistence type="predicted"/>
<dbReference type="InterPro" id="IPR018704">
    <property type="entry name" value="SecYEG/CpoB_TPR"/>
</dbReference>
<evidence type="ECO:0000256" key="4">
    <source>
        <dbReference type="ARBA" id="ARBA00022692"/>
    </source>
</evidence>
<reference evidence="11" key="1">
    <citation type="journal article" date="2019" name="Int. J. Syst. Evol. Microbiol.">
        <title>The Global Catalogue of Microorganisms (GCM) 10K type strain sequencing project: providing services to taxonomists for standard genome sequencing and annotation.</title>
        <authorList>
            <consortium name="The Broad Institute Genomics Platform"/>
            <consortium name="The Broad Institute Genome Sequencing Center for Infectious Disease"/>
            <person name="Wu L."/>
            <person name="Ma J."/>
        </authorList>
    </citation>
    <scope>NUCLEOTIDE SEQUENCE [LARGE SCALE GENOMIC DNA]</scope>
    <source>
        <strain evidence="11">CGMCC 1.6784</strain>
    </source>
</reference>
<feature type="domain" description="Ancillary SecYEG translocon subunit/Cell division coordinator CpoB TPR" evidence="9">
    <location>
        <begin position="41"/>
        <end position="213"/>
    </location>
</feature>
<gene>
    <name evidence="10" type="ORF">GCM10011349_28780</name>
</gene>
<evidence type="ECO:0000256" key="8">
    <source>
        <dbReference type="SAM" id="Phobius"/>
    </source>
</evidence>
<organism evidence="10 11">
    <name type="scientific">Novosphingobium indicum</name>
    <dbReference type="NCBI Taxonomy" id="462949"/>
    <lineage>
        <taxon>Bacteria</taxon>
        <taxon>Pseudomonadati</taxon>
        <taxon>Pseudomonadota</taxon>
        <taxon>Alphaproteobacteria</taxon>
        <taxon>Sphingomonadales</taxon>
        <taxon>Sphingomonadaceae</taxon>
        <taxon>Novosphingobium</taxon>
    </lineage>
</organism>
<accession>A0ABQ2JV65</accession>
<evidence type="ECO:0000256" key="5">
    <source>
        <dbReference type="ARBA" id="ARBA00022989"/>
    </source>
</evidence>
<keyword evidence="6 8" id="KW-0472">Membrane</keyword>
<evidence type="ECO:0000259" key="9">
    <source>
        <dbReference type="Pfam" id="PF09976"/>
    </source>
</evidence>
<feature type="transmembrane region" description="Helical" evidence="8">
    <location>
        <begin position="50"/>
        <end position="67"/>
    </location>
</feature>
<dbReference type="InterPro" id="IPR026039">
    <property type="entry name" value="YfgM"/>
</dbReference>
<evidence type="ECO:0000256" key="3">
    <source>
        <dbReference type="ARBA" id="ARBA00022475"/>
    </source>
</evidence>
<evidence type="ECO:0000256" key="7">
    <source>
        <dbReference type="ARBA" id="ARBA00023186"/>
    </source>
</evidence>
<evidence type="ECO:0000256" key="2">
    <source>
        <dbReference type="ARBA" id="ARBA00004236"/>
    </source>
</evidence>
<dbReference type="PANTHER" id="PTHR38035">
    <property type="entry name" value="UPF0070 PROTEIN YFGM"/>
    <property type="match status" value="1"/>
</dbReference>
<comment type="subcellular location">
    <subcellularLocation>
        <location evidence="2">Cell membrane</location>
    </subcellularLocation>
    <subcellularLocation>
        <location evidence="1">Membrane</location>
        <topology evidence="1">Single-pass membrane protein</topology>
    </subcellularLocation>
</comment>
<evidence type="ECO:0000313" key="11">
    <source>
        <dbReference type="Proteomes" id="UP000605099"/>
    </source>
</evidence>
<dbReference type="Pfam" id="PF09976">
    <property type="entry name" value="TPR_21"/>
    <property type="match status" value="1"/>
</dbReference>
<keyword evidence="3" id="KW-1003">Cell membrane</keyword>
<evidence type="ECO:0000256" key="6">
    <source>
        <dbReference type="ARBA" id="ARBA00023136"/>
    </source>
</evidence>